<keyword evidence="1" id="KW-1133">Transmembrane helix</keyword>
<protein>
    <recommendedName>
        <fullName evidence="2">DUF4220 domain-containing protein</fullName>
    </recommendedName>
</protein>
<dbReference type="OMA" id="EAINEDW"/>
<feature type="transmembrane region" description="Helical" evidence="1">
    <location>
        <begin position="319"/>
        <end position="339"/>
    </location>
</feature>
<reference evidence="3" key="1">
    <citation type="submission" date="2015-04" db="UniProtKB">
        <authorList>
            <consortium name="EnsemblPlants"/>
        </authorList>
    </citation>
    <scope>IDENTIFICATION</scope>
    <source>
        <strain evidence="3">SL10</strain>
    </source>
</reference>
<feature type="transmembrane region" description="Helical" evidence="1">
    <location>
        <begin position="280"/>
        <end position="299"/>
    </location>
</feature>
<sequence>MEQVDTKTIVQQFKDWEIQILVLLSFALQLLLFFFGGLRRRTSRVWLRVFLWLTYLSADFIAVYALGYLSRHLPTTTNDHICYQTCLGKTLLPSQSHHDFTLLWAPFFLVHLGGQDTVTAFAIEDNELWSRHLLNMIVQVCLVVYVMWYSMAHNLPVVPAAFLSVARVIKYGERIWALKCGSQESLKSSISSSYVAALKKLAHDEEDGIQVTKPASTVQRALKCMLGLREVFSRRQPSGNFSFEKSLDAQLTFKTAEMELSMMYDELYTKAKVIQTGKGTILRCVSLTSTVVAFVLFILMNGSKQRYYNSIGVDVAITYMLFVGAFCLEACAIIIAMVSPRAWASMEARGGGCNSSLLTRATCGSSCSSMLPSIHPEKRLWWSNSLGQYNFVSSRLADGKSRITEEMMAIVGAKEVWSNFRHTRHGPVTDEMKELIHQEIDNNKLKKPLNLSPQLFFAQAASSFEETLFMMHLYTDMYWYKPAMLPVQRNVYDLLALVLNDAGYAHTSSKEQFLETVASGEYSWDQPFMDFRAAPPDDMLQQGWQGLHAALQVMVQVWVRLLIYAAGKSQHARRLSMGGELLTFVWLLMAHRELGDIYNIQFQLVEKEKDGSVRTGPNSTITTDIYTLFRLGHPIDMIK</sequence>
<feature type="domain" description="DUF4220" evidence="2">
    <location>
        <begin position="52"/>
        <end position="393"/>
    </location>
</feature>
<evidence type="ECO:0000313" key="4">
    <source>
        <dbReference type="Proteomes" id="UP000006591"/>
    </source>
</evidence>
<evidence type="ECO:0000259" key="2">
    <source>
        <dbReference type="Pfam" id="PF13968"/>
    </source>
</evidence>
<accession>A0A0E0HDR6</accession>
<dbReference type="eggNOG" id="ENOG502SJFS">
    <property type="taxonomic scope" value="Eukaryota"/>
</dbReference>
<name>A0A0E0HDR6_ORYNI</name>
<dbReference type="STRING" id="4536.A0A0E0HDR6"/>
<dbReference type="Pfam" id="PF13968">
    <property type="entry name" value="DUF4220"/>
    <property type="match status" value="1"/>
</dbReference>
<dbReference type="HOGENOM" id="CLU_009180_3_0_1"/>
<dbReference type="Gramene" id="ONIVA05G15170.1">
    <property type="protein sequence ID" value="ONIVA05G15170.1"/>
    <property type="gene ID" value="ONIVA05G15170"/>
</dbReference>
<evidence type="ECO:0000313" key="3">
    <source>
        <dbReference type="EnsemblPlants" id="ONIVA05G15170.1"/>
    </source>
</evidence>
<dbReference type="Proteomes" id="UP000006591">
    <property type="component" value="Chromosome 5"/>
</dbReference>
<dbReference type="InterPro" id="IPR025315">
    <property type="entry name" value="DUF4220"/>
</dbReference>
<dbReference type="InterPro" id="IPR007658">
    <property type="entry name" value="DUF594"/>
</dbReference>
<keyword evidence="1" id="KW-0812">Transmembrane</keyword>
<proteinExistence type="predicted"/>
<organism evidence="3">
    <name type="scientific">Oryza nivara</name>
    <name type="common">Indian wild rice</name>
    <name type="synonym">Oryza sativa f. spontanea</name>
    <dbReference type="NCBI Taxonomy" id="4536"/>
    <lineage>
        <taxon>Eukaryota</taxon>
        <taxon>Viridiplantae</taxon>
        <taxon>Streptophyta</taxon>
        <taxon>Embryophyta</taxon>
        <taxon>Tracheophyta</taxon>
        <taxon>Spermatophyta</taxon>
        <taxon>Magnoliopsida</taxon>
        <taxon>Liliopsida</taxon>
        <taxon>Poales</taxon>
        <taxon>Poaceae</taxon>
        <taxon>BOP clade</taxon>
        <taxon>Oryzoideae</taxon>
        <taxon>Oryzeae</taxon>
        <taxon>Oryzinae</taxon>
        <taxon>Oryza</taxon>
    </lineage>
</organism>
<feature type="transmembrane region" description="Helical" evidence="1">
    <location>
        <begin position="50"/>
        <end position="69"/>
    </location>
</feature>
<dbReference type="AlphaFoldDB" id="A0A0E0HDR6"/>
<dbReference type="PANTHER" id="PTHR31325">
    <property type="entry name" value="OS01G0798800 PROTEIN-RELATED"/>
    <property type="match status" value="1"/>
</dbReference>
<keyword evidence="4" id="KW-1185">Reference proteome</keyword>
<reference evidence="3" key="2">
    <citation type="submission" date="2018-04" db="EMBL/GenBank/DDBJ databases">
        <title>OnivRS2 (Oryza nivara Reference Sequence Version 2).</title>
        <authorList>
            <person name="Zhang J."/>
            <person name="Kudrna D."/>
            <person name="Lee S."/>
            <person name="Talag J."/>
            <person name="Rajasekar S."/>
            <person name="Welchert J."/>
            <person name="Hsing Y.-I."/>
            <person name="Wing R.A."/>
        </authorList>
    </citation>
    <scope>NUCLEOTIDE SEQUENCE [LARGE SCALE GENOMIC DNA]</scope>
    <source>
        <strain evidence="3">SL10</strain>
    </source>
</reference>
<keyword evidence="1" id="KW-0472">Membrane</keyword>
<dbReference type="Pfam" id="PF04578">
    <property type="entry name" value="DUF594"/>
    <property type="match status" value="1"/>
</dbReference>
<dbReference type="EnsemblPlants" id="ONIVA05G15170.1">
    <property type="protein sequence ID" value="ONIVA05G15170.1"/>
    <property type="gene ID" value="ONIVA05G15170"/>
</dbReference>
<evidence type="ECO:0000256" key="1">
    <source>
        <dbReference type="SAM" id="Phobius"/>
    </source>
</evidence>
<feature type="transmembrane region" description="Helical" evidence="1">
    <location>
        <begin position="20"/>
        <end position="38"/>
    </location>
</feature>